<evidence type="ECO:0008006" key="7">
    <source>
        <dbReference type="Google" id="ProtNLM"/>
    </source>
</evidence>
<dbReference type="GO" id="GO:0004725">
    <property type="term" value="F:protein tyrosine phosphatase activity"/>
    <property type="evidence" value="ECO:0007669"/>
    <property type="project" value="InterPro"/>
</dbReference>
<dbReference type="AlphaFoldDB" id="A0A8S1EXR3"/>
<dbReference type="SUPFAM" id="SSF52799">
    <property type="entry name" value="(Phosphotyrosine protein) phosphatases II"/>
    <property type="match status" value="1"/>
</dbReference>
<comment type="caution">
    <text evidence="5">The sequence shown here is derived from an EMBL/GenBank/DDBJ whole genome shotgun (WGS) entry which is preliminary data.</text>
</comment>
<reference evidence="5 6" key="1">
    <citation type="submission" date="2020-04" db="EMBL/GenBank/DDBJ databases">
        <authorList>
            <person name="Laetsch R D."/>
            <person name="Stevens L."/>
            <person name="Kumar S."/>
            <person name="Blaxter L. M."/>
        </authorList>
    </citation>
    <scope>NUCLEOTIDE SEQUENCE [LARGE SCALE GENOMIC DNA]</scope>
</reference>
<evidence type="ECO:0000256" key="2">
    <source>
        <dbReference type="SAM" id="Phobius"/>
    </source>
</evidence>
<dbReference type="PROSITE" id="PS50055">
    <property type="entry name" value="TYR_PHOSPHATASE_PTP"/>
    <property type="match status" value="1"/>
</dbReference>
<dbReference type="InterPro" id="IPR000387">
    <property type="entry name" value="Tyr_Pase_dom"/>
</dbReference>
<dbReference type="InterPro" id="IPR003595">
    <property type="entry name" value="Tyr_Pase_cat"/>
</dbReference>
<dbReference type="InterPro" id="IPR016130">
    <property type="entry name" value="Tyr_Pase_AS"/>
</dbReference>
<name>A0A8S1EXR3_9PELO</name>
<accession>A0A8S1EXR3</accession>
<dbReference type="OrthoDB" id="6058203at2759"/>
<evidence type="ECO:0000256" key="1">
    <source>
        <dbReference type="SAM" id="MobiDB-lite"/>
    </source>
</evidence>
<dbReference type="Proteomes" id="UP000494206">
    <property type="component" value="Unassembled WGS sequence"/>
</dbReference>
<dbReference type="Gene3D" id="3.90.190.10">
    <property type="entry name" value="Protein tyrosine phosphatase superfamily"/>
    <property type="match status" value="1"/>
</dbReference>
<protein>
    <recommendedName>
        <fullName evidence="7">Protein-tyrosine-phosphatase</fullName>
    </recommendedName>
</protein>
<dbReference type="SMART" id="SM00194">
    <property type="entry name" value="PTPc"/>
    <property type="match status" value="1"/>
</dbReference>
<feature type="domain" description="Tyrosine-protein phosphatase" evidence="3">
    <location>
        <begin position="140"/>
        <end position="375"/>
    </location>
</feature>
<keyword evidence="6" id="KW-1185">Reference proteome</keyword>
<feature type="transmembrane region" description="Helical" evidence="2">
    <location>
        <begin position="12"/>
        <end position="30"/>
    </location>
</feature>
<dbReference type="PROSITE" id="PS50056">
    <property type="entry name" value="TYR_PHOSPHATASE_2"/>
    <property type="match status" value="1"/>
</dbReference>
<dbReference type="PROSITE" id="PS00383">
    <property type="entry name" value="TYR_PHOSPHATASE_1"/>
    <property type="match status" value="1"/>
</dbReference>
<feature type="region of interest" description="Disordered" evidence="1">
    <location>
        <begin position="64"/>
        <end position="94"/>
    </location>
</feature>
<keyword evidence="2" id="KW-0812">Transmembrane</keyword>
<dbReference type="SMART" id="SM00404">
    <property type="entry name" value="PTPc_motif"/>
    <property type="match status" value="1"/>
</dbReference>
<dbReference type="InterPro" id="IPR029021">
    <property type="entry name" value="Prot-tyrosine_phosphatase-like"/>
</dbReference>
<dbReference type="CDD" id="cd00047">
    <property type="entry name" value="PTPc"/>
    <property type="match status" value="1"/>
</dbReference>
<dbReference type="PANTHER" id="PTHR46163:SF10">
    <property type="entry name" value="PROTEIN-TYROSINE PHOSPHATASE-RELATED"/>
    <property type="match status" value="1"/>
</dbReference>
<dbReference type="InterPro" id="IPR000242">
    <property type="entry name" value="PTP_cat"/>
</dbReference>
<dbReference type="PRINTS" id="PR00700">
    <property type="entry name" value="PRTYPHPHTASE"/>
</dbReference>
<dbReference type="InterPro" id="IPR052782">
    <property type="entry name" value="Oocyte-zygote_transition_reg"/>
</dbReference>
<sequence>MIDDVVRLLRAFALLPMIIMSGFLLAFCMTKPSSNRGKGLSTKTARKPSQTCVAVKIEPTKDEHTVIKLGSGEKEKDKEKESSGDVSKTQPSSLNAKLKTDNRSIWAHRIAQRKCSQISQEHKDKIKGYVAPNQTYNACEANAILNRYTDVLCNDATRVVLKNRPNDYIHASWIITPDKSSTYICAQGPLPETISDFWAMIYQEKTKIVLMLCSSSEGGGEKCATYYPDKKTGKEKYGNMLVEFVVEKEEPIENVTWTVFNVSNADDKKSAPFEVYHVLVPWWPDQLAPSDAKPMVKLYKWVKEINTKNSPVVVHCSAGVGRTATFVGIDYANIRIKHDANIELIDVVKEMRALRYQSIQSHMQFLFLHVCLLEYFIEEGFVERDESINKFIEQYRSHALKKLAKRKEEQESNETRYKKKEAFLPMISGNRDARDPIFAALIAIISCSSPLETSVVAGEPVRLQILKDSEGIKKLVDETKRDFYHFCTKNVTNNCGYWVDYKGDKIADANNDVKVEKIGGDYVATISNSRSKDSGFYTYFPVSEDTYPWVHVYINEPPPRPPTLVA</sequence>
<dbReference type="Pfam" id="PF00102">
    <property type="entry name" value="Y_phosphatase"/>
    <property type="match status" value="1"/>
</dbReference>
<proteinExistence type="predicted"/>
<keyword evidence="2" id="KW-1133">Transmembrane helix</keyword>
<evidence type="ECO:0000313" key="5">
    <source>
        <dbReference type="EMBL" id="CAB3404867.1"/>
    </source>
</evidence>
<evidence type="ECO:0000313" key="6">
    <source>
        <dbReference type="Proteomes" id="UP000494206"/>
    </source>
</evidence>
<dbReference type="EMBL" id="CADEPM010000004">
    <property type="protein sequence ID" value="CAB3404867.1"/>
    <property type="molecule type" value="Genomic_DNA"/>
</dbReference>
<feature type="domain" description="Tyrosine specific protein phosphatases" evidence="4">
    <location>
        <begin position="296"/>
        <end position="366"/>
    </location>
</feature>
<evidence type="ECO:0000259" key="3">
    <source>
        <dbReference type="PROSITE" id="PS50055"/>
    </source>
</evidence>
<dbReference type="PANTHER" id="PTHR46163">
    <property type="entry name" value="TYROSINE-PROTEIN PHOSPHATASE-RELATED"/>
    <property type="match status" value="1"/>
</dbReference>
<keyword evidence="2" id="KW-0472">Membrane</keyword>
<evidence type="ECO:0000259" key="4">
    <source>
        <dbReference type="PROSITE" id="PS50056"/>
    </source>
</evidence>
<feature type="compositionally biased region" description="Basic and acidic residues" evidence="1">
    <location>
        <begin position="64"/>
        <end position="83"/>
    </location>
</feature>
<organism evidence="5 6">
    <name type="scientific">Caenorhabditis bovis</name>
    <dbReference type="NCBI Taxonomy" id="2654633"/>
    <lineage>
        <taxon>Eukaryota</taxon>
        <taxon>Metazoa</taxon>
        <taxon>Ecdysozoa</taxon>
        <taxon>Nematoda</taxon>
        <taxon>Chromadorea</taxon>
        <taxon>Rhabditida</taxon>
        <taxon>Rhabditina</taxon>
        <taxon>Rhabditomorpha</taxon>
        <taxon>Rhabditoidea</taxon>
        <taxon>Rhabditidae</taxon>
        <taxon>Peloderinae</taxon>
        <taxon>Caenorhabditis</taxon>
    </lineage>
</organism>
<gene>
    <name evidence="5" type="ORF">CBOVIS_LOCUS7131</name>
</gene>